<dbReference type="Gene3D" id="3.20.20.70">
    <property type="entry name" value="Aldolase class I"/>
    <property type="match status" value="1"/>
</dbReference>
<dbReference type="InterPro" id="IPR052720">
    <property type="entry name" value="Glycosyl_hydrolase_97"/>
</dbReference>
<evidence type="ECO:0000313" key="6">
    <source>
        <dbReference type="Proteomes" id="UP000041254"/>
    </source>
</evidence>
<dbReference type="PANTHER" id="PTHR35803:SF2">
    <property type="entry name" value="RETAINING ALPHA-GALACTOSIDASE"/>
    <property type="match status" value="1"/>
</dbReference>
<evidence type="ECO:0000259" key="4">
    <source>
        <dbReference type="Pfam" id="PF14509"/>
    </source>
</evidence>
<dbReference type="Pfam" id="PF10566">
    <property type="entry name" value="Glyco_hydro_97"/>
    <property type="match status" value="1"/>
</dbReference>
<evidence type="ECO:0000259" key="3">
    <source>
        <dbReference type="Pfam" id="PF14508"/>
    </source>
</evidence>
<dbReference type="InterPro" id="IPR029483">
    <property type="entry name" value="GH97_C"/>
</dbReference>
<organism evidence="5 6">
    <name type="scientific">Vitrella brassicaformis (strain CCMP3155)</name>
    <dbReference type="NCBI Taxonomy" id="1169540"/>
    <lineage>
        <taxon>Eukaryota</taxon>
        <taxon>Sar</taxon>
        <taxon>Alveolata</taxon>
        <taxon>Colpodellida</taxon>
        <taxon>Vitrellaceae</taxon>
        <taxon>Vitrella</taxon>
    </lineage>
</organism>
<feature type="signal peptide" evidence="1">
    <location>
        <begin position="1"/>
        <end position="24"/>
    </location>
</feature>
<evidence type="ECO:0008006" key="7">
    <source>
        <dbReference type="Google" id="ProtNLM"/>
    </source>
</evidence>
<dbReference type="Proteomes" id="UP000041254">
    <property type="component" value="Unassembled WGS sequence"/>
</dbReference>
<dbReference type="EMBL" id="CDMY01000708">
    <property type="protein sequence ID" value="CEM30994.1"/>
    <property type="molecule type" value="Genomic_DNA"/>
</dbReference>
<accession>A0A0G4GLN7</accession>
<proteinExistence type="predicted"/>
<dbReference type="InterPro" id="IPR019563">
    <property type="entry name" value="GH97_catalytic"/>
</dbReference>
<dbReference type="AlphaFoldDB" id="A0A0G4GLN7"/>
<dbReference type="Pfam" id="PF14508">
    <property type="entry name" value="GH97_N"/>
    <property type="match status" value="1"/>
</dbReference>
<feature type="domain" description="Glycosyl-hydrolase 97 catalytic" evidence="2">
    <location>
        <begin position="342"/>
        <end position="479"/>
    </location>
</feature>
<dbReference type="OrthoDB" id="492452at2759"/>
<keyword evidence="1" id="KW-0732">Signal</keyword>
<keyword evidence="6" id="KW-1185">Reference proteome</keyword>
<sequence>MGLHALLILLSLICLAYHIQQCIAADVFRTVLSPPASAPYQVSVFINESNSLKYSVETSGGATSVLVESSLSLTVDGWTLGEGVEIVGSPVEGPEVHETYRTRGKHSVGADHHRETVFTLRHNASAIEFNVVFRLFYDGFAFRYWVPASGGFPTRNVTADGSHFNFAFTADDYAWFTERDVEPVWELYDYGGIWKTAPASTLPTRTPRYYNNTYGAIILIEDTTYTRPFPFIFLTESALYDFSGLRLKALADPQGFQADLADTSFAVNTTKDGGFRTPWRTVVLAKSLDQLVNTDMISSLNPSPEQRNPGLFVFDTSTTPPSYPAYIQPGRSVWRDYLFGKGNTTEEGDYIDLASQLGFEYTTIRGWDQWADPYTELTTLVAFADSRGVKVIVQKRTDEVDDTSSDYLLLRQWLDQVASTGVAGVRFSGLKSASYASVLLSERMMYECALRSLVVTQQNLPFATGAERTYPNEITREAVRSLEFNKRSGFPDLLPPHYLALPYTRMVLGSTQFTPFIQNTLYKGNTTTVFQLASAICFDAYMWIIPEDPFVLLNSFSHLSLLQSIPTTWEETVVLPASKVGYLTIMTRRTKDNTWFLAAIVGVTSQADQEAALSEIPLDFLSESIPYNATFVYTQSNVAGAEMTGEVFVESFIGRRLSNVQLQSGGSEADGLVAVFVPTVDNNSIL</sequence>
<dbReference type="PANTHER" id="PTHR35803">
    <property type="entry name" value="GLUCAN 1,4-ALPHA-GLUCOSIDASE SUSB-RELATED"/>
    <property type="match status" value="1"/>
</dbReference>
<dbReference type="PhylomeDB" id="A0A0G4GLN7"/>
<evidence type="ECO:0000259" key="2">
    <source>
        <dbReference type="Pfam" id="PF10566"/>
    </source>
</evidence>
<dbReference type="VEuPathDB" id="CryptoDB:Vbra_18258"/>
<dbReference type="Pfam" id="PF14509">
    <property type="entry name" value="GH97_C"/>
    <property type="match status" value="1"/>
</dbReference>
<dbReference type="InParanoid" id="A0A0G4GLN7"/>
<dbReference type="GO" id="GO:0030246">
    <property type="term" value="F:carbohydrate binding"/>
    <property type="evidence" value="ECO:0007669"/>
    <property type="project" value="InterPro"/>
</dbReference>
<dbReference type="InterPro" id="IPR013785">
    <property type="entry name" value="Aldolase_TIM"/>
</dbReference>
<feature type="domain" description="Glycosyl-hydrolase 97 N-terminal" evidence="3">
    <location>
        <begin position="41"/>
        <end position="301"/>
    </location>
</feature>
<name>A0A0G4GLN7_VITBC</name>
<reference evidence="5 6" key="1">
    <citation type="submission" date="2014-11" db="EMBL/GenBank/DDBJ databases">
        <authorList>
            <person name="Zhu J."/>
            <person name="Qi W."/>
            <person name="Song R."/>
        </authorList>
    </citation>
    <scope>NUCLEOTIDE SEQUENCE [LARGE SCALE GENOMIC DNA]</scope>
</reference>
<feature type="domain" description="Glycosyl-hydrolase 97 C-terminal oligomerisation" evidence="4">
    <location>
        <begin position="568"/>
        <end position="637"/>
    </location>
</feature>
<dbReference type="InterPro" id="IPR029486">
    <property type="entry name" value="GH97_N"/>
</dbReference>
<dbReference type="Gene3D" id="2.70.98.10">
    <property type="match status" value="1"/>
</dbReference>
<feature type="chain" id="PRO_5005190878" description="Alpha-glucosidase" evidence="1">
    <location>
        <begin position="25"/>
        <end position="686"/>
    </location>
</feature>
<protein>
    <recommendedName>
        <fullName evidence="7">Alpha-glucosidase</fullName>
    </recommendedName>
</protein>
<dbReference type="InterPro" id="IPR014718">
    <property type="entry name" value="GH-type_carb-bd"/>
</dbReference>
<gene>
    <name evidence="5" type="ORF">Vbra_18258</name>
</gene>
<evidence type="ECO:0000313" key="5">
    <source>
        <dbReference type="EMBL" id="CEM30994.1"/>
    </source>
</evidence>
<evidence type="ECO:0000256" key="1">
    <source>
        <dbReference type="SAM" id="SignalP"/>
    </source>
</evidence>